<sequence length="81" mass="9347">MKQSVVYKRLKTASLSLAMTITYADIFVKRYTRHNPRPKIGELTLKESPVKLITEITHATYCDLLELHNKCIDFHSAKRLG</sequence>
<evidence type="ECO:0000313" key="2">
    <source>
        <dbReference type="Proteomes" id="UP000242219"/>
    </source>
</evidence>
<comment type="caution">
    <text evidence="1">The sequence shown here is derived from an EMBL/GenBank/DDBJ whole genome shotgun (WGS) entry which is preliminary data.</text>
</comment>
<proteinExistence type="predicted"/>
<keyword evidence="2" id="KW-1185">Reference proteome</keyword>
<name>A0A1V6LZ89_9BACT</name>
<reference evidence="1 2" key="1">
    <citation type="journal article" date="2016" name="Genome Announc.">
        <title>Draft Genome Sequence of the Anaerobic Ammonium-Oxidizing Bacterium 'Candidatus Brocadia sp. 40'.</title>
        <authorList>
            <person name="Ali M."/>
            <person name="Haroon M.F."/>
            <person name="Narita Y."/>
            <person name="Zhang L."/>
            <person name="Rangel Shaw D."/>
            <person name="Okabe S."/>
            <person name="Saikaly P.E."/>
        </authorList>
    </citation>
    <scope>NUCLEOTIDE SEQUENCE [LARGE SCALE GENOMIC DNA]</scope>
    <source>
        <strain evidence="1 2">40</strain>
    </source>
</reference>
<dbReference type="AlphaFoldDB" id="A0A1V6LZ89"/>
<protein>
    <submittedName>
        <fullName evidence="1">Uncharacterized protein</fullName>
    </submittedName>
</protein>
<accession>A0A1V6LZ89</accession>
<dbReference type="EMBL" id="MJUW02000088">
    <property type="protein sequence ID" value="OQD45449.1"/>
    <property type="molecule type" value="Genomic_DNA"/>
</dbReference>
<dbReference type="RefSeq" id="WP_070067381.1">
    <property type="nucleotide sequence ID" value="NZ_MJUW02000088.1"/>
</dbReference>
<organism evidence="1 2">
    <name type="scientific">Candidatus Brocadia sapporoensis</name>
    <dbReference type="NCBI Taxonomy" id="392547"/>
    <lineage>
        <taxon>Bacteria</taxon>
        <taxon>Pseudomonadati</taxon>
        <taxon>Planctomycetota</taxon>
        <taxon>Candidatus Brocadiia</taxon>
        <taxon>Candidatus Brocadiales</taxon>
        <taxon>Candidatus Brocadiaceae</taxon>
        <taxon>Candidatus Brocadia</taxon>
    </lineage>
</organism>
<dbReference type="Proteomes" id="UP000242219">
    <property type="component" value="Unassembled WGS sequence"/>
</dbReference>
<evidence type="ECO:0000313" key="1">
    <source>
        <dbReference type="EMBL" id="OQD45449.1"/>
    </source>
</evidence>
<gene>
    <name evidence="1" type="ORF">BIY37_08415</name>
</gene>